<feature type="region of interest" description="Disordered" evidence="1">
    <location>
        <begin position="465"/>
        <end position="507"/>
    </location>
</feature>
<reference evidence="2" key="1">
    <citation type="submission" date="2023-06" db="EMBL/GenBank/DDBJ databases">
        <title>Genome-scale phylogeny and comparative genomics of the fungal order Sordariales.</title>
        <authorList>
            <consortium name="Lawrence Berkeley National Laboratory"/>
            <person name="Hensen N."/>
            <person name="Bonometti L."/>
            <person name="Westerberg I."/>
            <person name="Brannstrom I.O."/>
            <person name="Guillou S."/>
            <person name="Cros-Aarteil S."/>
            <person name="Calhoun S."/>
            <person name="Haridas S."/>
            <person name="Kuo A."/>
            <person name="Mondo S."/>
            <person name="Pangilinan J."/>
            <person name="Riley R."/>
            <person name="Labutti K."/>
            <person name="Andreopoulos B."/>
            <person name="Lipzen A."/>
            <person name="Chen C."/>
            <person name="Yanf M."/>
            <person name="Daum C."/>
            <person name="Ng V."/>
            <person name="Clum A."/>
            <person name="Steindorff A."/>
            <person name="Ohm R."/>
            <person name="Martin F."/>
            <person name="Silar P."/>
            <person name="Natvig D."/>
            <person name="Lalanne C."/>
            <person name="Gautier V."/>
            <person name="Ament-Velasquez S.L."/>
            <person name="Kruys A."/>
            <person name="Hutchinson M.I."/>
            <person name="Powell A.J."/>
            <person name="Barry K."/>
            <person name="Miller A.N."/>
            <person name="Grigoriev I.V."/>
            <person name="Debuchy R."/>
            <person name="Gladieux P."/>
            <person name="Thoren M.H."/>
            <person name="Johannesson H."/>
        </authorList>
    </citation>
    <scope>NUCLEOTIDE SEQUENCE</scope>
    <source>
        <strain evidence="2">PSN4</strain>
    </source>
</reference>
<gene>
    <name evidence="2" type="ORF">QBC47DRAFT_153963</name>
</gene>
<dbReference type="AlphaFoldDB" id="A0AAJ0BHK4"/>
<feature type="compositionally biased region" description="Polar residues" evidence="1">
    <location>
        <begin position="646"/>
        <end position="667"/>
    </location>
</feature>
<proteinExistence type="predicted"/>
<dbReference type="EMBL" id="MU839830">
    <property type="protein sequence ID" value="KAK1757309.1"/>
    <property type="molecule type" value="Genomic_DNA"/>
</dbReference>
<dbReference type="Proteomes" id="UP001239445">
    <property type="component" value="Unassembled WGS sequence"/>
</dbReference>
<organism evidence="2 3">
    <name type="scientific">Echria macrotheca</name>
    <dbReference type="NCBI Taxonomy" id="438768"/>
    <lineage>
        <taxon>Eukaryota</taxon>
        <taxon>Fungi</taxon>
        <taxon>Dikarya</taxon>
        <taxon>Ascomycota</taxon>
        <taxon>Pezizomycotina</taxon>
        <taxon>Sordariomycetes</taxon>
        <taxon>Sordariomycetidae</taxon>
        <taxon>Sordariales</taxon>
        <taxon>Schizotheciaceae</taxon>
        <taxon>Echria</taxon>
    </lineage>
</organism>
<feature type="region of interest" description="Disordered" evidence="1">
    <location>
        <begin position="583"/>
        <end position="683"/>
    </location>
</feature>
<name>A0AAJ0BHK4_9PEZI</name>
<feature type="compositionally biased region" description="Polar residues" evidence="1">
    <location>
        <begin position="588"/>
        <end position="600"/>
    </location>
</feature>
<evidence type="ECO:0000313" key="3">
    <source>
        <dbReference type="Proteomes" id="UP001239445"/>
    </source>
</evidence>
<evidence type="ECO:0000313" key="2">
    <source>
        <dbReference type="EMBL" id="KAK1757309.1"/>
    </source>
</evidence>
<comment type="caution">
    <text evidence="2">The sequence shown here is derived from an EMBL/GenBank/DDBJ whole genome shotgun (WGS) entry which is preliminary data.</text>
</comment>
<feature type="compositionally biased region" description="Low complexity" evidence="1">
    <location>
        <begin position="465"/>
        <end position="481"/>
    </location>
</feature>
<evidence type="ECO:0000256" key="1">
    <source>
        <dbReference type="SAM" id="MobiDB-lite"/>
    </source>
</evidence>
<sequence length="683" mass="74420">MASPEQLASLVQLLVDEANNHLMMRLAFKIVAGADLIPTDQLIPLWIPFSRLLGELTEKSKNPLLSMRARHISDAIFEISCRKFLGKMPRPIWSPYYRSVDCMCSVCGPINHFLSQDIDVLKNPVSLTINKDEQAHAKSVLGPRLMAIACGFAQKGDKLILKKLFDYGSDTGVEEYAEKVLQLKEAYGDSAISKLETLVNEDFRAEEIARQAASGKSSTAQPSPVMWSSNQRYGVASSTLPGSSSALPSLQTAAGPHRNTTYGSMPTFGSATQNAAMSQQQTQPTLANPFVGSAPAKHPPPVTYQVYAHATIPEHSIDKEARELFLNEERAQRSLYGDGRTTDAAERFAARLWDNNPSIRDRYYSKIHEINQNRKASNKVTVTSGAGGSSHAVFASDRYLNTPAPSAPPAVAPDPNVGFEEYAAELEPRLRKTGMHSPEAIRRVLAKRWDAMSPAHRTVYVDAASTRNRLSSSSSTAAPAAHPNPSPGSHPNPSGANLGHANTSGQGNLKDNVGFQYYLNNRGLEAKIRRPDLTYDQIVAATEKSWVKMLPQERADAEKAGESMKRQSGGAQFFGRLQGLCRGEAPTPRQTDSSDITTSARVKREVGTPGPMNSIAATKSERRTPGSGRTMQSTWRGWGTNPPSSPSSRVLASMSTNRMTSSSQPSSNKRKHTEVIDLTLDDD</sequence>
<keyword evidence="3" id="KW-1185">Reference proteome</keyword>
<protein>
    <submittedName>
        <fullName evidence="2">Uncharacterized protein</fullName>
    </submittedName>
</protein>
<accession>A0AAJ0BHK4</accession>